<gene>
    <name evidence="1" type="ORF">SLEP1_g33154</name>
</gene>
<reference evidence="1 2" key="1">
    <citation type="journal article" date="2021" name="Commun. Biol.">
        <title>The genome of Shorea leprosula (Dipterocarpaceae) highlights the ecological relevance of drought in aseasonal tropical rainforests.</title>
        <authorList>
            <person name="Ng K.K.S."/>
            <person name="Kobayashi M.J."/>
            <person name="Fawcett J.A."/>
            <person name="Hatakeyama M."/>
            <person name="Paape T."/>
            <person name="Ng C.H."/>
            <person name="Ang C.C."/>
            <person name="Tnah L.H."/>
            <person name="Lee C.T."/>
            <person name="Nishiyama T."/>
            <person name="Sese J."/>
            <person name="O'Brien M.J."/>
            <person name="Copetti D."/>
            <person name="Mohd Noor M.I."/>
            <person name="Ong R.C."/>
            <person name="Putra M."/>
            <person name="Sireger I.Z."/>
            <person name="Indrioko S."/>
            <person name="Kosugi Y."/>
            <person name="Izuno A."/>
            <person name="Isagi Y."/>
            <person name="Lee S.L."/>
            <person name="Shimizu K.K."/>
        </authorList>
    </citation>
    <scope>NUCLEOTIDE SEQUENCE [LARGE SCALE GENOMIC DNA]</scope>
    <source>
        <strain evidence="1">214</strain>
    </source>
</reference>
<evidence type="ECO:0000313" key="1">
    <source>
        <dbReference type="EMBL" id="GKV23425.1"/>
    </source>
</evidence>
<comment type="caution">
    <text evidence="1">The sequence shown here is derived from an EMBL/GenBank/DDBJ whole genome shotgun (WGS) entry which is preliminary data.</text>
</comment>
<protein>
    <submittedName>
        <fullName evidence="1">Uncharacterized protein</fullName>
    </submittedName>
</protein>
<name>A0AAV5KFS1_9ROSI</name>
<proteinExistence type="predicted"/>
<dbReference type="EMBL" id="BPVZ01000063">
    <property type="protein sequence ID" value="GKV23425.1"/>
    <property type="molecule type" value="Genomic_DNA"/>
</dbReference>
<keyword evidence="2" id="KW-1185">Reference proteome</keyword>
<organism evidence="1 2">
    <name type="scientific">Rubroshorea leprosula</name>
    <dbReference type="NCBI Taxonomy" id="152421"/>
    <lineage>
        <taxon>Eukaryota</taxon>
        <taxon>Viridiplantae</taxon>
        <taxon>Streptophyta</taxon>
        <taxon>Embryophyta</taxon>
        <taxon>Tracheophyta</taxon>
        <taxon>Spermatophyta</taxon>
        <taxon>Magnoliopsida</taxon>
        <taxon>eudicotyledons</taxon>
        <taxon>Gunneridae</taxon>
        <taxon>Pentapetalae</taxon>
        <taxon>rosids</taxon>
        <taxon>malvids</taxon>
        <taxon>Malvales</taxon>
        <taxon>Dipterocarpaceae</taxon>
        <taxon>Rubroshorea</taxon>
    </lineage>
</organism>
<dbReference type="AlphaFoldDB" id="A0AAV5KFS1"/>
<accession>A0AAV5KFS1</accession>
<evidence type="ECO:0000313" key="2">
    <source>
        <dbReference type="Proteomes" id="UP001054252"/>
    </source>
</evidence>
<sequence length="39" mass="4413">MQSVTTETLLCCVHEMRSSDHQCFLFMLTSVPCSALSLY</sequence>
<dbReference type="Proteomes" id="UP001054252">
    <property type="component" value="Unassembled WGS sequence"/>
</dbReference>